<protein>
    <submittedName>
        <fullName evidence="1">Uncharacterized protein</fullName>
    </submittedName>
</protein>
<dbReference type="KEGG" id="ffa:FFWV33_16105"/>
<dbReference type="RefSeq" id="WP_108741846.1">
    <property type="nucleotide sequence ID" value="NZ_CP020918.1"/>
</dbReference>
<dbReference type="EMBL" id="CP020918">
    <property type="protein sequence ID" value="AWG22941.1"/>
    <property type="molecule type" value="Genomic_DNA"/>
</dbReference>
<organism evidence="1 2">
    <name type="scientific">Flavobacterium faecale</name>
    <dbReference type="NCBI Taxonomy" id="1355330"/>
    <lineage>
        <taxon>Bacteria</taxon>
        <taxon>Pseudomonadati</taxon>
        <taxon>Bacteroidota</taxon>
        <taxon>Flavobacteriia</taxon>
        <taxon>Flavobacteriales</taxon>
        <taxon>Flavobacteriaceae</taxon>
        <taxon>Flavobacterium</taxon>
    </lineage>
</organism>
<reference evidence="1 2" key="1">
    <citation type="submission" date="2017-04" db="EMBL/GenBank/DDBJ databases">
        <title>Compelte genome sequence of WV33.</title>
        <authorList>
            <person name="Lee P.C."/>
        </authorList>
    </citation>
    <scope>NUCLEOTIDE SEQUENCE [LARGE SCALE GENOMIC DNA]</scope>
    <source>
        <strain evidence="1 2">WV33</strain>
    </source>
</reference>
<dbReference type="OrthoDB" id="982995at2"/>
<dbReference type="Proteomes" id="UP000244527">
    <property type="component" value="Chromosome"/>
</dbReference>
<sequence>MKANNPSKTARLQERQSYINFYRKEVLKYHEISFSQFIKKPQERRLFLALQVIPATAKVVSIAFKIPIESQCRRKRKLEDKGLLQVSKKRSICPITKHYANLLTTNKELFNSKYFSL</sequence>
<name>A0A2S1LH19_9FLAO</name>
<accession>A0A2S1LH19</accession>
<gene>
    <name evidence="1" type="ORF">FFWV33_16105</name>
</gene>
<keyword evidence="2" id="KW-1185">Reference proteome</keyword>
<dbReference type="AlphaFoldDB" id="A0A2S1LH19"/>
<evidence type="ECO:0000313" key="1">
    <source>
        <dbReference type="EMBL" id="AWG22941.1"/>
    </source>
</evidence>
<evidence type="ECO:0000313" key="2">
    <source>
        <dbReference type="Proteomes" id="UP000244527"/>
    </source>
</evidence>
<proteinExistence type="predicted"/>